<gene>
    <name evidence="2" type="ORF">S01H4_50791</name>
</gene>
<dbReference type="EMBL" id="BART01028867">
    <property type="protein sequence ID" value="GAG94262.1"/>
    <property type="molecule type" value="Genomic_DNA"/>
</dbReference>
<keyword evidence="1" id="KW-0175">Coiled coil</keyword>
<evidence type="ECO:0000256" key="1">
    <source>
        <dbReference type="SAM" id="Coils"/>
    </source>
</evidence>
<proteinExistence type="predicted"/>
<protein>
    <submittedName>
        <fullName evidence="2">Uncharacterized protein</fullName>
    </submittedName>
</protein>
<dbReference type="AlphaFoldDB" id="X1CMQ7"/>
<feature type="non-terminal residue" evidence="2">
    <location>
        <position position="1"/>
    </location>
</feature>
<sequence length="36" mass="4317">QMTREQELDFLRNQAEGIKGQLEQIDARIRELQTEE</sequence>
<name>X1CMQ7_9ZZZZ</name>
<feature type="coiled-coil region" evidence="1">
    <location>
        <begin position="8"/>
        <end position="35"/>
    </location>
</feature>
<evidence type="ECO:0000313" key="2">
    <source>
        <dbReference type="EMBL" id="GAG94262.1"/>
    </source>
</evidence>
<accession>X1CMQ7</accession>
<organism evidence="2">
    <name type="scientific">marine sediment metagenome</name>
    <dbReference type="NCBI Taxonomy" id="412755"/>
    <lineage>
        <taxon>unclassified sequences</taxon>
        <taxon>metagenomes</taxon>
        <taxon>ecological metagenomes</taxon>
    </lineage>
</organism>
<reference evidence="2" key="1">
    <citation type="journal article" date="2014" name="Front. Microbiol.">
        <title>High frequency of phylogenetically diverse reductive dehalogenase-homologous genes in deep subseafloor sedimentary metagenomes.</title>
        <authorList>
            <person name="Kawai M."/>
            <person name="Futagami T."/>
            <person name="Toyoda A."/>
            <person name="Takaki Y."/>
            <person name="Nishi S."/>
            <person name="Hori S."/>
            <person name="Arai W."/>
            <person name="Tsubouchi T."/>
            <person name="Morono Y."/>
            <person name="Uchiyama I."/>
            <person name="Ito T."/>
            <person name="Fujiyama A."/>
            <person name="Inagaki F."/>
            <person name="Takami H."/>
        </authorList>
    </citation>
    <scope>NUCLEOTIDE SEQUENCE</scope>
    <source>
        <strain evidence="2">Expedition CK06-06</strain>
    </source>
</reference>
<comment type="caution">
    <text evidence="2">The sequence shown here is derived from an EMBL/GenBank/DDBJ whole genome shotgun (WGS) entry which is preliminary data.</text>
</comment>